<dbReference type="InterPro" id="IPR011990">
    <property type="entry name" value="TPR-like_helical_dom_sf"/>
</dbReference>
<evidence type="ECO:0000256" key="1">
    <source>
        <dbReference type="ARBA" id="ARBA00022737"/>
    </source>
</evidence>
<dbReference type="Proteomes" id="UP001187192">
    <property type="component" value="Unassembled WGS sequence"/>
</dbReference>
<dbReference type="PROSITE" id="PS51375">
    <property type="entry name" value="PPR"/>
    <property type="match status" value="1"/>
</dbReference>
<dbReference type="EMBL" id="BTGU01000003">
    <property type="protein sequence ID" value="GMN30485.1"/>
    <property type="molecule type" value="Genomic_DNA"/>
</dbReference>
<accession>A0AA87ZDE6</accession>
<protein>
    <recommendedName>
        <fullName evidence="5">Pentatricopeptide repeat-containing protein</fullName>
    </recommendedName>
</protein>
<keyword evidence="4" id="KW-1185">Reference proteome</keyword>
<organism evidence="3 4">
    <name type="scientific">Ficus carica</name>
    <name type="common">Common fig</name>
    <dbReference type="NCBI Taxonomy" id="3494"/>
    <lineage>
        <taxon>Eukaryota</taxon>
        <taxon>Viridiplantae</taxon>
        <taxon>Streptophyta</taxon>
        <taxon>Embryophyta</taxon>
        <taxon>Tracheophyta</taxon>
        <taxon>Spermatophyta</taxon>
        <taxon>Magnoliopsida</taxon>
        <taxon>eudicotyledons</taxon>
        <taxon>Gunneridae</taxon>
        <taxon>Pentapetalae</taxon>
        <taxon>rosids</taxon>
        <taxon>fabids</taxon>
        <taxon>Rosales</taxon>
        <taxon>Moraceae</taxon>
        <taxon>Ficeae</taxon>
        <taxon>Ficus</taxon>
    </lineage>
</organism>
<dbReference type="AlphaFoldDB" id="A0AA87ZDE6"/>
<dbReference type="Pfam" id="PF13041">
    <property type="entry name" value="PPR_2"/>
    <property type="match status" value="1"/>
</dbReference>
<gene>
    <name evidence="3" type="ORF">TIFTF001_002817</name>
</gene>
<sequence length="51" mass="5783">MWEEMKASGCSPTVVSYTAYMKDLFHNCRLKEAIVAFREMLQSGLSPNCHA</sequence>
<evidence type="ECO:0008006" key="5">
    <source>
        <dbReference type="Google" id="ProtNLM"/>
    </source>
</evidence>
<proteinExistence type="predicted"/>
<evidence type="ECO:0000256" key="2">
    <source>
        <dbReference type="PROSITE-ProRule" id="PRU00708"/>
    </source>
</evidence>
<feature type="repeat" description="PPR" evidence="2">
    <location>
        <begin position="13"/>
        <end position="47"/>
    </location>
</feature>
<dbReference type="NCBIfam" id="TIGR00756">
    <property type="entry name" value="PPR"/>
    <property type="match status" value="1"/>
</dbReference>
<dbReference type="InterPro" id="IPR002885">
    <property type="entry name" value="PPR_rpt"/>
</dbReference>
<reference evidence="3" key="1">
    <citation type="submission" date="2023-07" db="EMBL/GenBank/DDBJ databases">
        <title>draft genome sequence of fig (Ficus carica).</title>
        <authorList>
            <person name="Takahashi T."/>
            <person name="Nishimura K."/>
        </authorList>
    </citation>
    <scope>NUCLEOTIDE SEQUENCE</scope>
</reference>
<name>A0AA87ZDE6_FICCA</name>
<comment type="caution">
    <text evidence="3">The sequence shown here is derived from an EMBL/GenBank/DDBJ whole genome shotgun (WGS) entry which is preliminary data.</text>
</comment>
<evidence type="ECO:0000313" key="4">
    <source>
        <dbReference type="Proteomes" id="UP001187192"/>
    </source>
</evidence>
<dbReference type="Gramene" id="FCD_00025085-RA">
    <property type="protein sequence ID" value="FCD_00025085-RA:cds"/>
    <property type="gene ID" value="FCD_00025085"/>
</dbReference>
<evidence type="ECO:0000313" key="3">
    <source>
        <dbReference type="EMBL" id="GMN30485.1"/>
    </source>
</evidence>
<keyword evidence="1" id="KW-0677">Repeat</keyword>
<dbReference type="Gene3D" id="1.25.40.10">
    <property type="entry name" value="Tetratricopeptide repeat domain"/>
    <property type="match status" value="1"/>
</dbReference>